<sequence length="334" mass="39674">MSFFFGVTSGGPVGRVRHKPFRRKSTSGQSDLVSSRLIPVWALSKDSYLFTWVLPKIKKFFNDKKKVIGWCRLCRDKRKLTQINKSQNQRNNITITYSDISEFVYNLLISLENTNEFYENDNVELAINFDFELISFTNNILDGNNKENFNDNKKLYLEIACYIAKFIEEGDSYRWIYKDKNKKKFISVPELHRQIRENELKGYENLTVQQTYFWWFKIPKKMYHRDPDPFTLAKLLLTKLNQEIIVDITIPTPALGFLTNILRLILARKSPNDYVMHSFCPLDLRKQVIDLVEIHYNRHMLLPKFNSEYYPSSQAIWEECVHEMISFCKKKQVI</sequence>
<protein>
    <submittedName>
        <fullName evidence="1">Uncharacterized protein</fullName>
    </submittedName>
</protein>
<dbReference type="OrthoDB" id="2439498at2759"/>
<comment type="caution">
    <text evidence="1">The sequence shown here is derived from an EMBL/GenBank/DDBJ whole genome shotgun (WGS) entry which is preliminary data.</text>
</comment>
<dbReference type="EMBL" id="QKWP01000338">
    <property type="protein sequence ID" value="RIB21847.1"/>
    <property type="molecule type" value="Genomic_DNA"/>
</dbReference>
<dbReference type="STRING" id="44941.A0A397VKI6"/>
<reference evidence="1 2" key="1">
    <citation type="submission" date="2018-06" db="EMBL/GenBank/DDBJ databases">
        <title>Comparative genomics reveals the genomic features of Rhizophagus irregularis, R. cerebriforme, R. diaphanum and Gigaspora rosea, and their symbiotic lifestyle signature.</title>
        <authorList>
            <person name="Morin E."/>
            <person name="San Clemente H."/>
            <person name="Chen E.C.H."/>
            <person name="De La Providencia I."/>
            <person name="Hainaut M."/>
            <person name="Kuo A."/>
            <person name="Kohler A."/>
            <person name="Murat C."/>
            <person name="Tang N."/>
            <person name="Roy S."/>
            <person name="Loubradou J."/>
            <person name="Henrissat B."/>
            <person name="Grigoriev I.V."/>
            <person name="Corradi N."/>
            <person name="Roux C."/>
            <person name="Martin F.M."/>
        </authorList>
    </citation>
    <scope>NUCLEOTIDE SEQUENCE [LARGE SCALE GENOMIC DNA]</scope>
    <source>
        <strain evidence="1 2">DAOM 194757</strain>
    </source>
</reference>
<keyword evidence="2" id="KW-1185">Reference proteome</keyword>
<evidence type="ECO:0000313" key="2">
    <source>
        <dbReference type="Proteomes" id="UP000266673"/>
    </source>
</evidence>
<accession>A0A397VKI6</accession>
<gene>
    <name evidence="1" type="ORF">C2G38_2175478</name>
</gene>
<organism evidence="1 2">
    <name type="scientific">Gigaspora rosea</name>
    <dbReference type="NCBI Taxonomy" id="44941"/>
    <lineage>
        <taxon>Eukaryota</taxon>
        <taxon>Fungi</taxon>
        <taxon>Fungi incertae sedis</taxon>
        <taxon>Mucoromycota</taxon>
        <taxon>Glomeromycotina</taxon>
        <taxon>Glomeromycetes</taxon>
        <taxon>Diversisporales</taxon>
        <taxon>Gigasporaceae</taxon>
        <taxon>Gigaspora</taxon>
    </lineage>
</organism>
<dbReference type="Proteomes" id="UP000266673">
    <property type="component" value="Unassembled WGS sequence"/>
</dbReference>
<evidence type="ECO:0000313" key="1">
    <source>
        <dbReference type="EMBL" id="RIB21847.1"/>
    </source>
</evidence>
<proteinExistence type="predicted"/>
<dbReference type="AlphaFoldDB" id="A0A397VKI6"/>
<name>A0A397VKI6_9GLOM</name>